<gene>
    <name evidence="1" type="ORF">HBA54_27990</name>
</gene>
<name>A0A967KGR7_9PROT</name>
<comment type="caution">
    <text evidence="1">The sequence shown here is derived from an EMBL/GenBank/DDBJ whole genome shotgun (WGS) entry which is preliminary data.</text>
</comment>
<protein>
    <submittedName>
        <fullName evidence="1">PAS domain-containing protein</fullName>
    </submittedName>
</protein>
<dbReference type="InterPro" id="IPR009922">
    <property type="entry name" value="DUF1457"/>
</dbReference>
<dbReference type="Pfam" id="PF07310">
    <property type="entry name" value="PAS_5"/>
    <property type="match status" value="1"/>
</dbReference>
<proteinExistence type="predicted"/>
<sequence>MLTSQRPAEPRTDGTFFSPNSSKLYAYWHSLALRRGGVPLKDDFDPAEIPGLLPHIFIVEKEAGTGRFFFRLSGTAIRETMGVENTGRYLDELLDGDDLKNVAGMFEEVMAQGTCIRSIEGLTYSDRSYFRVEIVRLPLALPDGETRLVLGCLSRIENDCRPNQVAGAVKDKDLIQIDNDVLPRKSF</sequence>
<evidence type="ECO:0000313" key="2">
    <source>
        <dbReference type="Proteomes" id="UP000761264"/>
    </source>
</evidence>
<organism evidence="1 2">
    <name type="scientific">Pelagibius litoralis</name>
    <dbReference type="NCBI Taxonomy" id="374515"/>
    <lineage>
        <taxon>Bacteria</taxon>
        <taxon>Pseudomonadati</taxon>
        <taxon>Pseudomonadota</taxon>
        <taxon>Alphaproteobacteria</taxon>
        <taxon>Rhodospirillales</taxon>
        <taxon>Rhodovibrionaceae</taxon>
        <taxon>Pelagibius</taxon>
    </lineage>
</organism>
<evidence type="ECO:0000313" key="1">
    <source>
        <dbReference type="EMBL" id="NIA72435.1"/>
    </source>
</evidence>
<dbReference type="RefSeq" id="WP_167231824.1">
    <property type="nucleotide sequence ID" value="NZ_JAAQPH010000045.1"/>
</dbReference>
<reference evidence="1" key="1">
    <citation type="submission" date="2020-03" db="EMBL/GenBank/DDBJ databases">
        <title>Genome of Pelagibius litoralis DSM 21314T.</title>
        <authorList>
            <person name="Wang G."/>
        </authorList>
    </citation>
    <scope>NUCLEOTIDE SEQUENCE</scope>
    <source>
        <strain evidence="1">DSM 21314</strain>
    </source>
</reference>
<dbReference type="AlphaFoldDB" id="A0A967KGR7"/>
<accession>A0A967KGR7</accession>
<dbReference type="Proteomes" id="UP000761264">
    <property type="component" value="Unassembled WGS sequence"/>
</dbReference>
<keyword evidence="2" id="KW-1185">Reference proteome</keyword>
<dbReference type="EMBL" id="JAAQPH010000045">
    <property type="protein sequence ID" value="NIA72435.1"/>
    <property type="molecule type" value="Genomic_DNA"/>
</dbReference>